<evidence type="ECO:0000256" key="1">
    <source>
        <dbReference type="SAM" id="Phobius"/>
    </source>
</evidence>
<proteinExistence type="predicted"/>
<dbReference type="Proteomes" id="UP000008458">
    <property type="component" value="Chromosome"/>
</dbReference>
<reference key="2">
    <citation type="journal article" date="2011" name="Extremophiles">
        <title>Genomic analyses of Acidianus hospitalis W1 a host for studying crenarchaeal virus and plasmid life cycles.</title>
        <authorList>
            <person name="You X.Y."/>
            <person name="Liu C."/>
            <person name="Wang S.Y."/>
            <person name="Jiang C.Y."/>
            <person name="Shah S.A."/>
            <person name="Prangishvili D."/>
            <person name="Liu S.J."/>
            <person name="Garrett R.A."/>
        </authorList>
    </citation>
    <scope>NUCLEOTIDE SEQUENCE</scope>
    <source>
        <strain>W1</strain>
    </source>
</reference>
<accession>F4B6X7</accession>
<evidence type="ECO:0000313" key="3">
    <source>
        <dbReference type="Proteomes" id="UP000008458"/>
    </source>
</evidence>
<protein>
    <submittedName>
        <fullName evidence="2">Uncharacterized protein</fullName>
    </submittedName>
</protein>
<dbReference type="AlphaFoldDB" id="F4B6X7"/>
<keyword evidence="1" id="KW-0812">Transmembrane</keyword>
<keyword evidence="3" id="KW-1185">Reference proteome</keyword>
<reference evidence="2 3" key="1">
    <citation type="journal article" date="2011" name="Extremophiles">
        <title>Genomic analysis of Acidianus hospitalis W1 a host for studying crenarchaeal virus and plasmid life cycles.</title>
        <authorList>
            <person name="You X.Y."/>
            <person name="Liu C."/>
            <person name="Wang S.Y."/>
            <person name="Jiang C.Y."/>
            <person name="Shah S.A."/>
            <person name="Prangishvili D."/>
            <person name="She Q."/>
            <person name="Liu S.J."/>
            <person name="Garrett R.A."/>
        </authorList>
    </citation>
    <scope>NUCLEOTIDE SEQUENCE [LARGE SCALE GENOMIC DNA]</scope>
    <source>
        <strain evidence="2 3">W1</strain>
    </source>
</reference>
<keyword evidence="1" id="KW-1133">Transmembrane helix</keyword>
<gene>
    <name evidence="2" type="ordered locus">Ahos_1794</name>
</gene>
<evidence type="ECO:0000313" key="2">
    <source>
        <dbReference type="EMBL" id="AEE94670.1"/>
    </source>
</evidence>
<dbReference type="HOGENOM" id="CLU_617674_0_0_2"/>
<dbReference type="eggNOG" id="arCOG03673">
    <property type="taxonomic scope" value="Archaea"/>
</dbReference>
<dbReference type="EMBL" id="CP002535">
    <property type="protein sequence ID" value="AEE94670.1"/>
    <property type="molecule type" value="Genomic_DNA"/>
</dbReference>
<keyword evidence="1" id="KW-0472">Membrane</keyword>
<dbReference type="KEGG" id="aho:Ahos_1794"/>
<sequence length="443" mass="50089">MKIFQETITLSKNKYFMSDILYVKRLALLLLPLLLLLYPPLHAVLIGPTDYGYEFFQYQLCGITARITFYCLNYTGKIPSVQQNFCIGLNASQIFVQNVMWYIGKCFNPSWETSLYYNGSYHIFMMTPDLTGNTYNLTTLIYNGTGYVKIVFLISNYTNTFKHCVTLKGIYRGIVGSLEGTVIAGYGCGETVTLEKGTKLEISSLYLYKGKWYVPAIILGNAPDTGEAAYCGKVCLLPCNTVLVTYNDSHGEYCIDYLALPSVIIFNNTVKVFPYNSLWEIEYPNGSTRYFVNCTTFVEGSRVCPVDVVGNYTFLLNKTYLVKSCIPIYGEKEFYIPEAEYLFYVENGSYHKIFVNGSETILFHNSSSSYNTTTSVRFTNTNLQTSTTTSNNLTSSEQSIISTRLYKNPHSPTREFLIISFIALIVIVALLLLVLRGNKGLKH</sequence>
<name>F4B6X7_ACIHW</name>
<feature type="transmembrane region" description="Helical" evidence="1">
    <location>
        <begin position="416"/>
        <end position="435"/>
    </location>
</feature>
<organism evidence="2 3">
    <name type="scientific">Acidianus hospitalis (strain W1)</name>
    <dbReference type="NCBI Taxonomy" id="933801"/>
    <lineage>
        <taxon>Archaea</taxon>
        <taxon>Thermoproteota</taxon>
        <taxon>Thermoprotei</taxon>
        <taxon>Sulfolobales</taxon>
        <taxon>Sulfolobaceae</taxon>
        <taxon>Acidianus</taxon>
    </lineage>
</organism>